<proteinExistence type="predicted"/>
<comment type="caution">
    <text evidence="2">The sequence shown here is derived from an EMBL/GenBank/DDBJ whole genome shotgun (WGS) entry which is preliminary data.</text>
</comment>
<keyword evidence="1" id="KW-1133">Transmembrane helix</keyword>
<evidence type="ECO:0000313" key="3">
    <source>
        <dbReference type="Proteomes" id="UP001327957"/>
    </source>
</evidence>
<protein>
    <submittedName>
        <fullName evidence="2">Uncharacterized protein</fullName>
    </submittedName>
</protein>
<feature type="transmembrane region" description="Helical" evidence="1">
    <location>
        <begin position="38"/>
        <end position="57"/>
    </location>
</feature>
<keyword evidence="1" id="KW-0472">Membrane</keyword>
<sequence length="130" mass="14444">MNPDVPLSSDPLDKLHRKVREHIDKAMGTIPLDPDKSVTLNAFLILLHLLAMLVNIAKDFADQAGSDQMGADEIAKLFKKNGLHDTSDFESTVKYTKLLKRIPELLDKYSQGLGRFVDAQGGRSVKDALR</sequence>
<evidence type="ECO:0000313" key="2">
    <source>
        <dbReference type="EMBL" id="KAK6206223.1"/>
    </source>
</evidence>
<keyword evidence="3" id="KW-1185">Reference proteome</keyword>
<dbReference type="EMBL" id="JASAOK010000056">
    <property type="protein sequence ID" value="KAK6206223.1"/>
    <property type="molecule type" value="Genomic_DNA"/>
</dbReference>
<reference evidence="2 3" key="1">
    <citation type="submission" date="2023-04" db="EMBL/GenBank/DDBJ databases">
        <title>Colletotrichum tabacum stain YC1 causing leaf anthracnose on Nicotiana tabacum(L.) cv.</title>
        <authorList>
            <person name="Ji Z."/>
            <person name="Wang M."/>
            <person name="Zhang J."/>
            <person name="Wang N."/>
            <person name="Zhou Z."/>
        </authorList>
    </citation>
    <scope>NUCLEOTIDE SEQUENCE [LARGE SCALE GENOMIC DNA]</scope>
    <source>
        <strain evidence="2 3">YC1</strain>
    </source>
</reference>
<dbReference type="Proteomes" id="UP001327957">
    <property type="component" value="Unassembled WGS sequence"/>
</dbReference>
<name>A0AAV9SS25_9PEZI</name>
<gene>
    <name evidence="2" type="ORF">QIS74_13642</name>
</gene>
<keyword evidence="1" id="KW-0812">Transmembrane</keyword>
<organism evidence="2 3">
    <name type="scientific">Colletotrichum tabaci</name>
    <dbReference type="NCBI Taxonomy" id="1209068"/>
    <lineage>
        <taxon>Eukaryota</taxon>
        <taxon>Fungi</taxon>
        <taxon>Dikarya</taxon>
        <taxon>Ascomycota</taxon>
        <taxon>Pezizomycotina</taxon>
        <taxon>Sordariomycetes</taxon>
        <taxon>Hypocreomycetidae</taxon>
        <taxon>Glomerellales</taxon>
        <taxon>Glomerellaceae</taxon>
        <taxon>Colletotrichum</taxon>
        <taxon>Colletotrichum destructivum species complex</taxon>
    </lineage>
</organism>
<evidence type="ECO:0000256" key="1">
    <source>
        <dbReference type="SAM" id="Phobius"/>
    </source>
</evidence>
<accession>A0AAV9SS25</accession>
<dbReference type="AlphaFoldDB" id="A0AAV9SS25"/>